<keyword evidence="10" id="KW-1185">Reference proteome</keyword>
<comment type="caution">
    <text evidence="9">The sequence shown here is derived from an EMBL/GenBank/DDBJ whole genome shotgun (WGS) entry which is preliminary data.</text>
</comment>
<dbReference type="Pfam" id="PF08546">
    <property type="entry name" value="ApbA_C"/>
    <property type="match status" value="1"/>
</dbReference>
<dbReference type="Proteomes" id="UP000253628">
    <property type="component" value="Unassembled WGS sequence"/>
</dbReference>
<evidence type="ECO:0000256" key="5">
    <source>
        <dbReference type="ARBA" id="ARBA00032024"/>
    </source>
</evidence>
<dbReference type="InterPro" id="IPR008927">
    <property type="entry name" value="6-PGluconate_DH-like_C_sf"/>
</dbReference>
<dbReference type="SUPFAM" id="SSF51735">
    <property type="entry name" value="NAD(P)-binding Rossmann-fold domains"/>
    <property type="match status" value="1"/>
</dbReference>
<feature type="domain" description="Ketopantoate reductase N-terminal" evidence="7">
    <location>
        <begin position="4"/>
        <end position="170"/>
    </location>
</feature>
<dbReference type="SUPFAM" id="SSF48179">
    <property type="entry name" value="6-phosphogluconate dehydrogenase C-terminal domain-like"/>
    <property type="match status" value="1"/>
</dbReference>
<dbReference type="GO" id="GO:0008677">
    <property type="term" value="F:2-dehydropantoate 2-reductase activity"/>
    <property type="evidence" value="ECO:0007669"/>
    <property type="project" value="UniProtKB-EC"/>
</dbReference>
<evidence type="ECO:0000313" key="9">
    <source>
        <dbReference type="EMBL" id="RBP42962.1"/>
    </source>
</evidence>
<dbReference type="GO" id="GO:0015940">
    <property type="term" value="P:pantothenate biosynthetic process"/>
    <property type="evidence" value="ECO:0007669"/>
    <property type="project" value="UniProtKB-UniPathway"/>
</dbReference>
<dbReference type="InterPro" id="IPR036291">
    <property type="entry name" value="NAD(P)-bd_dom_sf"/>
</dbReference>
<evidence type="ECO:0000259" key="7">
    <source>
        <dbReference type="Pfam" id="PF02558"/>
    </source>
</evidence>
<name>A0A366HKX2_9BURK</name>
<evidence type="ECO:0000256" key="2">
    <source>
        <dbReference type="ARBA" id="ARBA00013014"/>
    </source>
</evidence>
<dbReference type="NCBIfam" id="NF005089">
    <property type="entry name" value="PRK06522.1-4"/>
    <property type="match status" value="1"/>
</dbReference>
<feature type="domain" description="Ketopantoate reductase C-terminal" evidence="8">
    <location>
        <begin position="196"/>
        <end position="315"/>
    </location>
</feature>
<sequence>MKAAIYGLGAVGGLVAARLAAAGCDVSAVAHGQTLAALQQHGLRLKIAGNTQAIPLRAEEDPASLGVQDVVFIAVKSPALPQVVERIAPLIGPHTTVVTAMNGVPWWYFEGEGVPFQGAQLQSLDPGRKLASAIPVRHILGCVVHFSSARPEAGVVEVRSGNRLILGEPDGRDSGRLRELVGLLTKGGFEAEASSNIRGDIWYKLWGNMTMNPVSAITGAETAQIISDPLLNEFCLAAMREAAQIGEKIGCPIAQSAEERSRLTLQLGSFKTSMLQDAEAGRPLEIDGLVTVMHEIGILTGVATPTINSLLGLVRVFGRAHGIY</sequence>
<dbReference type="InterPro" id="IPR013332">
    <property type="entry name" value="KPR_N"/>
</dbReference>
<gene>
    <name evidence="9" type="ORF">DFR37_10187</name>
</gene>
<accession>A0A366HKX2</accession>
<evidence type="ECO:0000256" key="3">
    <source>
        <dbReference type="ARBA" id="ARBA00019465"/>
    </source>
</evidence>
<dbReference type="FunFam" id="1.10.1040.10:FF:000017">
    <property type="entry name" value="2-dehydropantoate 2-reductase"/>
    <property type="match status" value="1"/>
</dbReference>
<dbReference type="OrthoDB" id="9796561at2"/>
<dbReference type="AlphaFoldDB" id="A0A366HKX2"/>
<evidence type="ECO:0000313" key="10">
    <source>
        <dbReference type="Proteomes" id="UP000253628"/>
    </source>
</evidence>
<evidence type="ECO:0000256" key="6">
    <source>
        <dbReference type="ARBA" id="ARBA00048793"/>
    </source>
</evidence>
<dbReference type="PANTHER" id="PTHR21708">
    <property type="entry name" value="PROBABLE 2-DEHYDROPANTOATE 2-REDUCTASE"/>
    <property type="match status" value="1"/>
</dbReference>
<proteinExistence type="predicted"/>
<dbReference type="EC" id="1.1.1.169" evidence="2"/>
<dbReference type="InterPro" id="IPR051402">
    <property type="entry name" value="KPR-Related"/>
</dbReference>
<comment type="catalytic activity">
    <reaction evidence="6">
        <text>(R)-pantoate + NADP(+) = 2-dehydropantoate + NADPH + H(+)</text>
        <dbReference type="Rhea" id="RHEA:16233"/>
        <dbReference type="ChEBI" id="CHEBI:11561"/>
        <dbReference type="ChEBI" id="CHEBI:15378"/>
        <dbReference type="ChEBI" id="CHEBI:15980"/>
        <dbReference type="ChEBI" id="CHEBI:57783"/>
        <dbReference type="ChEBI" id="CHEBI:58349"/>
        <dbReference type="EC" id="1.1.1.169"/>
    </reaction>
</comment>
<dbReference type="UniPathway" id="UPA00028">
    <property type="reaction ID" value="UER00004"/>
</dbReference>
<evidence type="ECO:0000256" key="4">
    <source>
        <dbReference type="ARBA" id="ARBA00022655"/>
    </source>
</evidence>
<dbReference type="InterPro" id="IPR013752">
    <property type="entry name" value="KPA_reductase"/>
</dbReference>
<dbReference type="RefSeq" id="WP_113931280.1">
    <property type="nucleotide sequence ID" value="NZ_JACCEU010000001.1"/>
</dbReference>
<dbReference type="InterPro" id="IPR013328">
    <property type="entry name" value="6PGD_dom2"/>
</dbReference>
<evidence type="ECO:0000256" key="1">
    <source>
        <dbReference type="ARBA" id="ARBA00004994"/>
    </source>
</evidence>
<dbReference type="Gene3D" id="1.10.1040.10">
    <property type="entry name" value="N-(1-d-carboxylethyl)-l-norvaline Dehydrogenase, domain 2"/>
    <property type="match status" value="1"/>
</dbReference>
<dbReference type="Gene3D" id="3.40.50.720">
    <property type="entry name" value="NAD(P)-binding Rossmann-like Domain"/>
    <property type="match status" value="1"/>
</dbReference>
<protein>
    <recommendedName>
        <fullName evidence="3">2-dehydropantoate 2-reductase</fullName>
        <ecNumber evidence="2">1.1.1.169</ecNumber>
    </recommendedName>
    <alternativeName>
        <fullName evidence="5">Ketopantoate reductase</fullName>
    </alternativeName>
</protein>
<comment type="pathway">
    <text evidence="1">Cofactor biosynthesis; (R)-pantothenate biosynthesis; (R)-pantoate from 3-methyl-2-oxobutanoate: step 2/2.</text>
</comment>
<dbReference type="PANTHER" id="PTHR21708:SF45">
    <property type="entry name" value="2-DEHYDROPANTOATE 2-REDUCTASE"/>
    <property type="match status" value="1"/>
</dbReference>
<organism evidence="9 10">
    <name type="scientific">Eoetvoesiella caeni</name>
    <dbReference type="NCBI Taxonomy" id="645616"/>
    <lineage>
        <taxon>Bacteria</taxon>
        <taxon>Pseudomonadati</taxon>
        <taxon>Pseudomonadota</taxon>
        <taxon>Betaproteobacteria</taxon>
        <taxon>Burkholderiales</taxon>
        <taxon>Alcaligenaceae</taxon>
        <taxon>Eoetvoesiella</taxon>
    </lineage>
</organism>
<evidence type="ECO:0000259" key="8">
    <source>
        <dbReference type="Pfam" id="PF08546"/>
    </source>
</evidence>
<dbReference type="EMBL" id="QNRQ01000001">
    <property type="protein sequence ID" value="RBP42962.1"/>
    <property type="molecule type" value="Genomic_DNA"/>
</dbReference>
<keyword evidence="4" id="KW-0566">Pantothenate biosynthesis</keyword>
<dbReference type="Pfam" id="PF02558">
    <property type="entry name" value="ApbA"/>
    <property type="match status" value="1"/>
</dbReference>
<reference evidence="9 10" key="1">
    <citation type="submission" date="2018-06" db="EMBL/GenBank/DDBJ databases">
        <title>Genomic Encyclopedia of Type Strains, Phase IV (KMG-IV): sequencing the most valuable type-strain genomes for metagenomic binning, comparative biology and taxonomic classification.</title>
        <authorList>
            <person name="Goeker M."/>
        </authorList>
    </citation>
    <scope>NUCLEOTIDE SEQUENCE [LARGE SCALE GENOMIC DNA]</scope>
    <source>
        <strain evidence="9 10">DSM 25520</strain>
    </source>
</reference>
<dbReference type="GO" id="GO:0005737">
    <property type="term" value="C:cytoplasm"/>
    <property type="evidence" value="ECO:0007669"/>
    <property type="project" value="TreeGrafter"/>
</dbReference>